<dbReference type="InterPro" id="IPR029017">
    <property type="entry name" value="Enolase-like_N"/>
</dbReference>
<reference evidence="2 3" key="1">
    <citation type="submission" date="2020-05" db="EMBL/GenBank/DDBJ databases">
        <title>Draft genome sequence of Mycobacterium hippocampi DL, isolated from European seabass, Dicentrarchus labrax, reared in fish farms.</title>
        <authorList>
            <person name="Stathopoulou P."/>
            <person name="Asimakis E."/>
            <person name="Tzokas K."/>
            <person name="Batargias C."/>
            <person name="Tsiamis G."/>
        </authorList>
    </citation>
    <scope>NUCLEOTIDE SEQUENCE [LARGE SCALE GENOMIC DNA]</scope>
    <source>
        <strain evidence="2 3">DL</strain>
    </source>
</reference>
<protein>
    <recommendedName>
        <fullName evidence="1">Enolase C-terminal domain-containing protein</fullName>
    </recommendedName>
</protein>
<gene>
    <name evidence="2" type="ORF">HLY00_2007</name>
</gene>
<evidence type="ECO:0000313" key="2">
    <source>
        <dbReference type="EMBL" id="NVN52014.1"/>
    </source>
</evidence>
<comment type="caution">
    <text evidence="2">The sequence shown here is derived from an EMBL/GenBank/DDBJ whole genome shotgun (WGS) entry which is preliminary data.</text>
</comment>
<dbReference type="Pfam" id="PF18374">
    <property type="entry name" value="Enolase_like_N"/>
    <property type="match status" value="1"/>
</dbReference>
<dbReference type="EMBL" id="JABFYL010000039">
    <property type="protein sequence ID" value="NVN52014.1"/>
    <property type="molecule type" value="Genomic_DNA"/>
</dbReference>
<accession>A0A850PVJ9</accession>
<name>A0A850PVJ9_9MYCO</name>
<dbReference type="InterPro" id="IPR029065">
    <property type="entry name" value="Enolase_C-like"/>
</dbReference>
<keyword evidence="3" id="KW-1185">Reference proteome</keyword>
<dbReference type="Pfam" id="PF13378">
    <property type="entry name" value="MR_MLE_C"/>
    <property type="match status" value="1"/>
</dbReference>
<dbReference type="Proteomes" id="UP000570517">
    <property type="component" value="Unassembled WGS sequence"/>
</dbReference>
<dbReference type="InterPro" id="IPR036849">
    <property type="entry name" value="Enolase-like_C_sf"/>
</dbReference>
<dbReference type="RefSeq" id="WP_178360265.1">
    <property type="nucleotide sequence ID" value="NZ_JABFYL010000039.1"/>
</dbReference>
<proteinExistence type="predicted"/>
<feature type="domain" description="Enolase C-terminal" evidence="1">
    <location>
        <begin position="77"/>
        <end position="244"/>
    </location>
</feature>
<dbReference type="SUPFAM" id="SSF51604">
    <property type="entry name" value="Enolase C-terminal domain-like"/>
    <property type="match status" value="1"/>
</dbReference>
<dbReference type="Gene3D" id="3.30.390.10">
    <property type="entry name" value="Enolase-like, N-terminal domain"/>
    <property type="match status" value="1"/>
</dbReference>
<evidence type="ECO:0000259" key="1">
    <source>
        <dbReference type="Pfam" id="PF13378"/>
    </source>
</evidence>
<organism evidence="2 3">
    <name type="scientific">Mycolicibacterium hippocampi</name>
    <dbReference type="NCBI Taxonomy" id="659824"/>
    <lineage>
        <taxon>Bacteria</taxon>
        <taxon>Bacillati</taxon>
        <taxon>Actinomycetota</taxon>
        <taxon>Actinomycetes</taxon>
        <taxon>Mycobacteriales</taxon>
        <taxon>Mycobacteriaceae</taxon>
        <taxon>Mycolicibacterium</taxon>
    </lineage>
</organism>
<evidence type="ECO:0000313" key="3">
    <source>
        <dbReference type="Proteomes" id="UP000570517"/>
    </source>
</evidence>
<sequence>MRTLIDFDDAPVFGFPVAGGVRVGVLVEGPQGWGEFSPPADCDAALAARWLTAAMEPSTVGWPDAVRGRVPVTAARISIGAGPRASDEGAARLAAMRDSLEGGASVRCVVEVGDPVDTAALITRLNGVAGGLELVELTCGSLDDAIAVRRRVDVPLAVDAALLTEAGRHAGAADIAVLRCGPLGGVRRAMRRAEALGLPCVVNLTGQTSIGQAGDVALAAVLPDLPFACGPADRRLADGDIVAEARSLIPAEGYLPAAPMPAGPDPAQLARFTITDHDTVDRWRGLLRRTAELL</sequence>
<dbReference type="AlphaFoldDB" id="A0A850PVJ9"/>